<gene>
    <name evidence="4" type="ORF">B1P95_01675</name>
</gene>
<dbReference type="EMBL" id="MVGJ01000009">
    <property type="protein sequence ID" value="OOL83807.1"/>
    <property type="molecule type" value="Genomic_DNA"/>
</dbReference>
<reference evidence="4 5" key="1">
    <citation type="submission" date="2017-02" db="EMBL/GenBank/DDBJ databases">
        <title>Clonality and virulence of isolates of VRE in Hematopoietic Stem Cell Transplanted (HSCT) patients.</title>
        <authorList>
            <person name="Marchi A.P."/>
            <person name="Martins R.C."/>
            <person name="Marie S.K."/>
            <person name="Levin A.S."/>
            <person name="Costa S.F."/>
        </authorList>
    </citation>
    <scope>NUCLEOTIDE SEQUENCE [LARGE SCALE GENOMIC DNA]</scope>
    <source>
        <strain evidence="4 5">LIM1759</strain>
    </source>
</reference>
<dbReference type="InterPro" id="IPR036390">
    <property type="entry name" value="WH_DNA-bd_sf"/>
</dbReference>
<dbReference type="InterPro" id="IPR000835">
    <property type="entry name" value="HTH_MarR-typ"/>
</dbReference>
<organism evidence="4 5">
    <name type="scientific">Enterococcus faecium</name>
    <name type="common">Streptococcus faecium</name>
    <dbReference type="NCBI Taxonomy" id="1352"/>
    <lineage>
        <taxon>Bacteria</taxon>
        <taxon>Bacillati</taxon>
        <taxon>Bacillota</taxon>
        <taxon>Bacilli</taxon>
        <taxon>Lactobacillales</taxon>
        <taxon>Enterococcaceae</taxon>
        <taxon>Enterococcus</taxon>
    </lineage>
</organism>
<dbReference type="RefSeq" id="WP_002321483.1">
    <property type="nucleotide sequence ID" value="NZ_AP019394.1"/>
</dbReference>
<dbReference type="SMART" id="SM00347">
    <property type="entry name" value="HTH_MARR"/>
    <property type="match status" value="1"/>
</dbReference>
<keyword evidence="2" id="KW-0238">DNA-binding</keyword>
<dbReference type="GO" id="GO:0003700">
    <property type="term" value="F:DNA-binding transcription factor activity"/>
    <property type="evidence" value="ECO:0007669"/>
    <property type="project" value="InterPro"/>
</dbReference>
<dbReference type="PROSITE" id="PS50995">
    <property type="entry name" value="HTH_MARR_2"/>
    <property type="match status" value="1"/>
</dbReference>
<dbReference type="PANTHER" id="PTHR35790">
    <property type="entry name" value="HTH-TYPE TRANSCRIPTIONAL REGULATOR PCHR"/>
    <property type="match status" value="1"/>
</dbReference>
<evidence type="ECO:0000256" key="2">
    <source>
        <dbReference type="ARBA" id="ARBA00023125"/>
    </source>
</evidence>
<name>A0A1S8J0Y5_ENTFC</name>
<dbReference type="SUPFAM" id="SSF46785">
    <property type="entry name" value="Winged helix' DNA-binding domain"/>
    <property type="match status" value="1"/>
</dbReference>
<evidence type="ECO:0000313" key="5">
    <source>
        <dbReference type="Proteomes" id="UP000191171"/>
    </source>
</evidence>
<proteinExistence type="predicted"/>
<evidence type="ECO:0000256" key="1">
    <source>
        <dbReference type="ARBA" id="ARBA00023015"/>
    </source>
</evidence>
<keyword evidence="1" id="KW-0805">Transcription regulation</keyword>
<dbReference type="InterPro" id="IPR052067">
    <property type="entry name" value="Metal_resp_HTH_trans_reg"/>
</dbReference>
<dbReference type="GO" id="GO:0003677">
    <property type="term" value="F:DNA binding"/>
    <property type="evidence" value="ECO:0007669"/>
    <property type="project" value="UniProtKB-KW"/>
</dbReference>
<dbReference type="Proteomes" id="UP000191171">
    <property type="component" value="Unassembled WGS sequence"/>
</dbReference>
<evidence type="ECO:0000313" key="4">
    <source>
        <dbReference type="EMBL" id="OOL83807.1"/>
    </source>
</evidence>
<protein>
    <submittedName>
        <fullName evidence="4">MarR family transcriptional regulator</fullName>
    </submittedName>
</protein>
<comment type="caution">
    <text evidence="4">The sequence shown here is derived from an EMBL/GenBank/DDBJ whole genome shotgun (WGS) entry which is preliminary data.</text>
</comment>
<dbReference type="Gene3D" id="1.10.10.10">
    <property type="entry name" value="Winged helix-like DNA-binding domain superfamily/Winged helix DNA-binding domain"/>
    <property type="match status" value="1"/>
</dbReference>
<sequence>MTSFVNPFFSWFQIGFSYKIFLSLLNRKQKNNIMKEKEGVEMDKRQLLIEEYLDLANEIIHRNKPEMEKEFAGFTLNELEVIEHIGKIPDPNVTKLANASYMTRGAISKLTKKLIARGIINTYQSEENKKEIYFQLTPIGQKIRNRHEQLHQKWVQRDATVFENMSKEEFDTVFRFIGRYREFIRSSK</sequence>
<dbReference type="PANTHER" id="PTHR35790:SF4">
    <property type="entry name" value="HTH-TYPE TRANSCRIPTIONAL REGULATOR PCHR"/>
    <property type="match status" value="1"/>
</dbReference>
<evidence type="ECO:0000256" key="3">
    <source>
        <dbReference type="ARBA" id="ARBA00023163"/>
    </source>
</evidence>
<dbReference type="AlphaFoldDB" id="A0A1S8J0Y5"/>
<dbReference type="InterPro" id="IPR036388">
    <property type="entry name" value="WH-like_DNA-bd_sf"/>
</dbReference>
<keyword evidence="3" id="KW-0804">Transcription</keyword>
<dbReference type="Pfam" id="PF01047">
    <property type="entry name" value="MarR"/>
    <property type="match status" value="1"/>
</dbReference>
<accession>A0A1S8J0Y5</accession>